<comment type="caution">
    <text evidence="1">The sequence shown here is derived from an EMBL/GenBank/DDBJ whole genome shotgun (WGS) entry which is preliminary data.</text>
</comment>
<name>A0AA43TXV9_9LECA</name>
<dbReference type="PANTHER" id="PTHR39596:SF3">
    <property type="entry name" value="HETEROKARYON INCOMPATIBILITY DOMAIN-CONTAINING PROTEIN"/>
    <property type="match status" value="1"/>
</dbReference>
<dbReference type="PANTHER" id="PTHR39596">
    <property type="match status" value="1"/>
</dbReference>
<accession>A0AA43TXV9</accession>
<dbReference type="EMBL" id="JAPUFD010000011">
    <property type="protein sequence ID" value="MDI1490395.1"/>
    <property type="molecule type" value="Genomic_DNA"/>
</dbReference>
<dbReference type="AlphaFoldDB" id="A0AA43TXV9"/>
<evidence type="ECO:0000313" key="1">
    <source>
        <dbReference type="EMBL" id="MDI1490395.1"/>
    </source>
</evidence>
<sequence length="339" mass="37571">MDHLPLPKNAVKLGIQIPYISSIEYDGQDFDTFPLRHGYSYSDRGFLQSQGSDFDLCAFYQSWLYFGLMQEVFGCAIDQKSFVRTGGDGTTKIIDSTVLRARLRIWQRLSSWGPWQAEVTDRAISQCAYLDNNDALNSMPSAPWVEMLLSVKILIGSIVNAGPLFMRSHIGTPSTVRPPWISASDLDNPTCSIISSHMIQNSWCPFRARHVLSGSLYDVAYYLACLPPNEGRPANHNECLAKKSCTGDSVDDSKPLKPCHTDICDGNCSEVAPNMKEVAAILNQGKVPLFACSRLASGNWQVEVLAASRNSWFTAVTHVWADGLGNHSNFVLCCILLRH</sequence>
<protein>
    <submittedName>
        <fullName evidence="1">Uncharacterized protein</fullName>
    </submittedName>
</protein>
<keyword evidence="2" id="KW-1185">Reference proteome</keyword>
<reference evidence="1" key="1">
    <citation type="journal article" date="2023" name="Genome Biol. Evol.">
        <title>First Whole Genome Sequence and Flow Cytometry Genome Size Data for the Lichen-Forming Fungus Ramalina farinacea (Ascomycota).</title>
        <authorList>
            <person name="Llewellyn T."/>
            <person name="Mian S."/>
            <person name="Hill R."/>
            <person name="Leitch I.J."/>
            <person name="Gaya E."/>
        </authorList>
    </citation>
    <scope>NUCLEOTIDE SEQUENCE</scope>
    <source>
        <strain evidence="1">LIQ254RAFAR</strain>
    </source>
</reference>
<proteinExistence type="predicted"/>
<organism evidence="1 2">
    <name type="scientific">Ramalina farinacea</name>
    <dbReference type="NCBI Taxonomy" id="258253"/>
    <lineage>
        <taxon>Eukaryota</taxon>
        <taxon>Fungi</taxon>
        <taxon>Dikarya</taxon>
        <taxon>Ascomycota</taxon>
        <taxon>Pezizomycotina</taxon>
        <taxon>Lecanoromycetes</taxon>
        <taxon>OSLEUM clade</taxon>
        <taxon>Lecanoromycetidae</taxon>
        <taxon>Lecanorales</taxon>
        <taxon>Lecanorineae</taxon>
        <taxon>Ramalinaceae</taxon>
        <taxon>Ramalina</taxon>
    </lineage>
</organism>
<dbReference type="Proteomes" id="UP001161017">
    <property type="component" value="Unassembled WGS sequence"/>
</dbReference>
<evidence type="ECO:0000313" key="2">
    <source>
        <dbReference type="Proteomes" id="UP001161017"/>
    </source>
</evidence>
<gene>
    <name evidence="1" type="ORF">OHK93_001597</name>
</gene>